<name>A0ABQ7VNN0_SOLTU</name>
<gene>
    <name evidence="2" type="ORF">KY290_013494</name>
</gene>
<dbReference type="Proteomes" id="UP000826656">
    <property type="component" value="Unassembled WGS sequence"/>
</dbReference>
<organism evidence="2 3">
    <name type="scientific">Solanum tuberosum</name>
    <name type="common">Potato</name>
    <dbReference type="NCBI Taxonomy" id="4113"/>
    <lineage>
        <taxon>Eukaryota</taxon>
        <taxon>Viridiplantae</taxon>
        <taxon>Streptophyta</taxon>
        <taxon>Embryophyta</taxon>
        <taxon>Tracheophyta</taxon>
        <taxon>Spermatophyta</taxon>
        <taxon>Magnoliopsida</taxon>
        <taxon>eudicotyledons</taxon>
        <taxon>Gunneridae</taxon>
        <taxon>Pentapetalae</taxon>
        <taxon>asterids</taxon>
        <taxon>lamiids</taxon>
        <taxon>Solanales</taxon>
        <taxon>Solanaceae</taxon>
        <taxon>Solanoideae</taxon>
        <taxon>Solaneae</taxon>
        <taxon>Solanum</taxon>
    </lineage>
</organism>
<accession>A0ABQ7VNN0</accession>
<sequence>MVLNKHHDPGLIGLVCISYTLISSIVRQIPHYLLCKLTKTLYIFLLLYVDDIIVTRSNPSHLSELVLQLGKEFAMKDLSPLHFFLGVDVK</sequence>
<reference evidence="2 3" key="1">
    <citation type="journal article" date="2021" name="bioRxiv">
        <title>Chromosome-scale and haplotype-resolved genome assembly of a tetraploid potato cultivar.</title>
        <authorList>
            <person name="Sun H."/>
            <person name="Jiao W.-B."/>
            <person name="Krause K."/>
            <person name="Campoy J.A."/>
            <person name="Goel M."/>
            <person name="Folz-Donahue K."/>
            <person name="Kukat C."/>
            <person name="Huettel B."/>
            <person name="Schneeberger K."/>
        </authorList>
    </citation>
    <scope>NUCLEOTIDE SEQUENCE [LARGE SCALE GENOMIC DNA]</scope>
    <source>
        <strain evidence="2">SolTubOtavaFocal</strain>
        <tissue evidence="2">Leaves</tissue>
    </source>
</reference>
<evidence type="ECO:0000313" key="2">
    <source>
        <dbReference type="EMBL" id="KAH0769513.1"/>
    </source>
</evidence>
<evidence type="ECO:0000259" key="1">
    <source>
        <dbReference type="Pfam" id="PF07727"/>
    </source>
</evidence>
<dbReference type="InterPro" id="IPR013103">
    <property type="entry name" value="RVT_2"/>
</dbReference>
<keyword evidence="3" id="KW-1185">Reference proteome</keyword>
<evidence type="ECO:0000313" key="3">
    <source>
        <dbReference type="Proteomes" id="UP000826656"/>
    </source>
</evidence>
<dbReference type="EMBL" id="JAIVGD010000011">
    <property type="protein sequence ID" value="KAH0769513.1"/>
    <property type="molecule type" value="Genomic_DNA"/>
</dbReference>
<proteinExistence type="predicted"/>
<dbReference type="Pfam" id="PF07727">
    <property type="entry name" value="RVT_2"/>
    <property type="match status" value="1"/>
</dbReference>
<comment type="caution">
    <text evidence="2">The sequence shown here is derived from an EMBL/GenBank/DDBJ whole genome shotgun (WGS) entry which is preliminary data.</text>
</comment>
<protein>
    <recommendedName>
        <fullName evidence="1">Reverse transcriptase Ty1/copia-type domain-containing protein</fullName>
    </recommendedName>
</protein>
<feature type="domain" description="Reverse transcriptase Ty1/copia-type" evidence="1">
    <location>
        <begin position="31"/>
        <end position="89"/>
    </location>
</feature>